<dbReference type="Pfam" id="PF21247">
    <property type="entry name" value="Fic-like_C"/>
    <property type="match status" value="1"/>
</dbReference>
<dbReference type="Gene3D" id="3.30.950.30">
    <property type="entry name" value="Schlafen, AAA domain"/>
    <property type="match status" value="1"/>
</dbReference>
<feature type="domain" description="Schlafen AlbA-2" evidence="2">
    <location>
        <begin position="3"/>
        <end position="120"/>
    </location>
</feature>
<name>A0A0Q9Z5A5_9FLAO</name>
<dbReference type="PANTHER" id="PTHR30595">
    <property type="entry name" value="GLPR-RELATED TRANSCRIPTIONAL REPRESSOR"/>
    <property type="match status" value="1"/>
</dbReference>
<protein>
    <submittedName>
        <fullName evidence="4">Transcriptional regulator</fullName>
    </submittedName>
</protein>
<dbReference type="PANTHER" id="PTHR30595:SF6">
    <property type="entry name" value="SCHLAFEN ALBA-2 DOMAIN-CONTAINING PROTEIN"/>
    <property type="match status" value="1"/>
</dbReference>
<comment type="caution">
    <text evidence="4">The sequence shown here is derived from an EMBL/GenBank/DDBJ whole genome shotgun (WGS) entry which is preliminary data.</text>
</comment>
<organism evidence="4 5">
    <name type="scientific">Salegentibacter mishustinae</name>
    <dbReference type="NCBI Taxonomy" id="270918"/>
    <lineage>
        <taxon>Bacteria</taxon>
        <taxon>Pseudomonadati</taxon>
        <taxon>Bacteroidota</taxon>
        <taxon>Flavobacteriia</taxon>
        <taxon>Flavobacteriales</taxon>
        <taxon>Flavobacteriaceae</taxon>
        <taxon>Salegentibacter</taxon>
    </lineage>
</organism>
<sequence>MSETNRIEYKRELSDGLEKEVVAFLNYREGGIIYIGIDKEGRTFGVKDPDSVQLKIKDRVRNNIRPSALGLFDIVTEERDGNDILKIIVASGSEKPYHLKKFGMSEKGCFIRLGSAAEPMSQKLIEELFATRTRNSIGKIKAHRQDLRFEQLHIYYQEKQKPLNKQFRKNLELTTTGGDLNYAAYLLADENNVSVKLAKYKGNTRVDLVESNEYGYCSLIKATKSVLDKMNLENRTITKITHSERKEHRLWNAIALREAIINAFVHNDYTREIAPKFEIFSDRIEITSAGSLPDGLSKNEFFEGFSIPRNKELMRIYKDLDLVEQLGSGIPRILESYSKDSFRFSENFLRMVFPASEEVFDKTTNETPQVTLQETPQVTPQVQDLLNVINGEDSRSELQYHLGLSDRENFRKNYLQPALAEGLIEMTIPEKPQSSKQRYRLTGRGAKARKI</sequence>
<reference evidence="4" key="1">
    <citation type="submission" date="2015-10" db="EMBL/GenBank/DDBJ databases">
        <title>Draft genome sequence of Salegentibacter mishustinae KCTC 12263.</title>
        <authorList>
            <person name="Lin W."/>
            <person name="Zheng Q."/>
        </authorList>
    </citation>
    <scope>NUCLEOTIDE SEQUENCE [LARGE SCALE GENOMIC DNA]</scope>
    <source>
        <strain evidence="4">KCTC 12263</strain>
    </source>
</reference>
<dbReference type="InterPro" id="IPR007421">
    <property type="entry name" value="Schlafen_AlbA_2_dom"/>
</dbReference>
<dbReference type="Pfam" id="PF04326">
    <property type="entry name" value="SLFN_AlbA_2"/>
    <property type="match status" value="1"/>
</dbReference>
<dbReference type="Proteomes" id="UP000051643">
    <property type="component" value="Unassembled WGS sequence"/>
</dbReference>
<dbReference type="EMBL" id="LKTP01000033">
    <property type="protein sequence ID" value="KRG28076.1"/>
    <property type="molecule type" value="Genomic_DNA"/>
</dbReference>
<feature type="compositionally biased region" description="Basic residues" evidence="1">
    <location>
        <begin position="437"/>
        <end position="451"/>
    </location>
</feature>
<accession>A0A0Q9Z5A5</accession>
<evidence type="ECO:0000313" key="5">
    <source>
        <dbReference type="Proteomes" id="UP000051643"/>
    </source>
</evidence>
<dbReference type="RefSeq" id="WP_013073394.1">
    <property type="nucleotide sequence ID" value="NZ_BMWR01000001.1"/>
</dbReference>
<evidence type="ECO:0000256" key="1">
    <source>
        <dbReference type="SAM" id="MobiDB-lite"/>
    </source>
</evidence>
<evidence type="ECO:0000313" key="4">
    <source>
        <dbReference type="EMBL" id="KRG28076.1"/>
    </source>
</evidence>
<dbReference type="Pfam" id="PF13749">
    <property type="entry name" value="HATPase_c_4"/>
    <property type="match status" value="1"/>
</dbReference>
<dbReference type="AlphaFoldDB" id="A0A0Q9Z5A5"/>
<evidence type="ECO:0000259" key="3">
    <source>
        <dbReference type="Pfam" id="PF21247"/>
    </source>
</evidence>
<feature type="domain" description="Filamentation induced by cAMP protein Fic-like C-terminal" evidence="3">
    <location>
        <begin position="380"/>
        <end position="442"/>
    </location>
</feature>
<dbReference type="InterPro" id="IPR038475">
    <property type="entry name" value="RecG_C_sf"/>
</dbReference>
<keyword evidence="5" id="KW-1185">Reference proteome</keyword>
<proteinExistence type="predicted"/>
<feature type="region of interest" description="Disordered" evidence="1">
    <location>
        <begin position="432"/>
        <end position="451"/>
    </location>
</feature>
<dbReference type="STRING" id="270918.APR42_07915"/>
<dbReference type="Gene3D" id="3.30.565.60">
    <property type="match status" value="1"/>
</dbReference>
<gene>
    <name evidence="4" type="ORF">APR42_07915</name>
</gene>
<dbReference type="InterPro" id="IPR038461">
    <property type="entry name" value="Schlafen_AlbA_2_dom_sf"/>
</dbReference>
<dbReference type="InterPro" id="IPR049514">
    <property type="entry name" value="Fic-like_C"/>
</dbReference>
<dbReference type="OrthoDB" id="9807907at2"/>
<evidence type="ECO:0000259" key="2">
    <source>
        <dbReference type="Pfam" id="PF04326"/>
    </source>
</evidence>